<dbReference type="EMBL" id="JASPKZ010004588">
    <property type="protein sequence ID" value="KAJ9589891.1"/>
    <property type="molecule type" value="Genomic_DNA"/>
</dbReference>
<reference evidence="1" key="2">
    <citation type="submission" date="2023-05" db="EMBL/GenBank/DDBJ databases">
        <authorList>
            <person name="Fouks B."/>
        </authorList>
    </citation>
    <scope>NUCLEOTIDE SEQUENCE</scope>
    <source>
        <strain evidence="1">Stay&amp;Tobe</strain>
        <tissue evidence="1">Testes</tissue>
    </source>
</reference>
<feature type="non-terminal residue" evidence="1">
    <location>
        <position position="1"/>
    </location>
</feature>
<protein>
    <submittedName>
        <fullName evidence="1">Uncharacterized protein</fullName>
    </submittedName>
</protein>
<name>A0AAD8A0R8_DIPPU</name>
<organism evidence="1 2">
    <name type="scientific">Diploptera punctata</name>
    <name type="common">Pacific beetle cockroach</name>
    <dbReference type="NCBI Taxonomy" id="6984"/>
    <lineage>
        <taxon>Eukaryota</taxon>
        <taxon>Metazoa</taxon>
        <taxon>Ecdysozoa</taxon>
        <taxon>Arthropoda</taxon>
        <taxon>Hexapoda</taxon>
        <taxon>Insecta</taxon>
        <taxon>Pterygota</taxon>
        <taxon>Neoptera</taxon>
        <taxon>Polyneoptera</taxon>
        <taxon>Dictyoptera</taxon>
        <taxon>Blattodea</taxon>
        <taxon>Blaberoidea</taxon>
        <taxon>Blaberidae</taxon>
        <taxon>Diplopterinae</taxon>
        <taxon>Diploptera</taxon>
    </lineage>
</organism>
<dbReference type="Proteomes" id="UP001233999">
    <property type="component" value="Unassembled WGS sequence"/>
</dbReference>
<gene>
    <name evidence="1" type="ORF">L9F63_016990</name>
</gene>
<feature type="non-terminal residue" evidence="1">
    <location>
        <position position="65"/>
    </location>
</feature>
<dbReference type="AlphaFoldDB" id="A0AAD8A0R8"/>
<keyword evidence="2" id="KW-1185">Reference proteome</keyword>
<accession>A0AAD8A0R8</accession>
<evidence type="ECO:0000313" key="2">
    <source>
        <dbReference type="Proteomes" id="UP001233999"/>
    </source>
</evidence>
<reference evidence="1" key="1">
    <citation type="journal article" date="2023" name="IScience">
        <title>Live-bearing cockroach genome reveals convergent evolutionary mechanisms linked to viviparity in insects and beyond.</title>
        <authorList>
            <person name="Fouks B."/>
            <person name="Harrison M.C."/>
            <person name="Mikhailova A.A."/>
            <person name="Marchal E."/>
            <person name="English S."/>
            <person name="Carruthers M."/>
            <person name="Jennings E.C."/>
            <person name="Chiamaka E.L."/>
            <person name="Frigard R.A."/>
            <person name="Pippel M."/>
            <person name="Attardo G.M."/>
            <person name="Benoit J.B."/>
            <person name="Bornberg-Bauer E."/>
            <person name="Tobe S.S."/>
        </authorList>
    </citation>
    <scope>NUCLEOTIDE SEQUENCE</scope>
    <source>
        <strain evidence="1">Stay&amp;Tobe</strain>
    </source>
</reference>
<comment type="caution">
    <text evidence="1">The sequence shown here is derived from an EMBL/GenBank/DDBJ whole genome shotgun (WGS) entry which is preliminary data.</text>
</comment>
<sequence length="65" mass="7887">YKFFHNLNLAFNTFLDISRNFNEIYELFGFYWVFSRFPNVIPQYFLLSLASLHVISFHITLHLIP</sequence>
<evidence type="ECO:0000313" key="1">
    <source>
        <dbReference type="EMBL" id="KAJ9589891.1"/>
    </source>
</evidence>
<proteinExistence type="predicted"/>